<dbReference type="AlphaFoldDB" id="A0A1F5NV50"/>
<protein>
    <recommendedName>
        <fullName evidence="3">DNA helicase UvrD</fullName>
    </recommendedName>
</protein>
<evidence type="ECO:0000313" key="1">
    <source>
        <dbReference type="EMBL" id="OGE81528.1"/>
    </source>
</evidence>
<dbReference type="SUPFAM" id="SSF89550">
    <property type="entry name" value="PHP domain-like"/>
    <property type="match status" value="1"/>
</dbReference>
<comment type="caution">
    <text evidence="1">The sequence shown here is derived from an EMBL/GenBank/DDBJ whole genome shotgun (WGS) entry which is preliminary data.</text>
</comment>
<dbReference type="PANTHER" id="PTHR40084">
    <property type="entry name" value="PHOSPHOHYDROLASE, PHP FAMILY"/>
    <property type="match status" value="1"/>
</dbReference>
<sequence>MRFISDFHFHSRFSRACSKDLTIQNLEKTASFKGVHLLGTGDFTHPEWFAEIKKMLTPAESGLYATSPKSKVRFVLTAEISSIYKQGNITRRVHTVFVMPSIESAGKFRQALEKKGANLSSDGRPIVGIPAKELARMALEIEPKTIVIPAHIWTPWFAMFGSMSGFDSVEECFEDVSPAIFAIEMGMSSDPAMNWRVANLDRMALLASSDAHSLHRIAREGNVFDLDKTDKLSYDWVYNVIKEKNPKKFLYTIKYYPQEGRYHYDGHDKCNFSCKPDETKKLKGICPKCGKSLTVGVLARVEELADRKEGYRPKNAIPTRHLVPLEETIANALGKGVGTKTVQSAYDLLVERAGGEYQAMLDLPYEELAKITEPIIVEGIKRNREGNLHIIPGFDGRYGKVEIFTPEERKKILTGGKEQKSLF</sequence>
<reference evidence="1 2" key="1">
    <citation type="journal article" date="2016" name="Nat. Commun.">
        <title>Thousands of microbial genomes shed light on interconnected biogeochemical processes in an aquifer system.</title>
        <authorList>
            <person name="Anantharaman K."/>
            <person name="Brown C.T."/>
            <person name="Hug L.A."/>
            <person name="Sharon I."/>
            <person name="Castelle C.J."/>
            <person name="Probst A.J."/>
            <person name="Thomas B.C."/>
            <person name="Singh A."/>
            <person name="Wilkins M.J."/>
            <person name="Karaoz U."/>
            <person name="Brodie E.L."/>
            <person name="Williams K.H."/>
            <person name="Hubbard S.S."/>
            <person name="Banfield J.F."/>
        </authorList>
    </citation>
    <scope>NUCLEOTIDE SEQUENCE [LARGE SCALE GENOMIC DNA]</scope>
</reference>
<evidence type="ECO:0008006" key="3">
    <source>
        <dbReference type="Google" id="ProtNLM"/>
    </source>
</evidence>
<dbReference type="STRING" id="1817822.A2826_00545"/>
<dbReference type="Proteomes" id="UP000177912">
    <property type="component" value="Unassembled WGS sequence"/>
</dbReference>
<gene>
    <name evidence="1" type="ORF">A2826_00545</name>
</gene>
<evidence type="ECO:0000313" key="2">
    <source>
        <dbReference type="Proteomes" id="UP000177912"/>
    </source>
</evidence>
<dbReference type="InterPro" id="IPR016195">
    <property type="entry name" value="Pol/histidinol_Pase-like"/>
</dbReference>
<dbReference type="CDD" id="cd19067">
    <property type="entry name" value="PfuEndoQ-like"/>
    <property type="match status" value="1"/>
</dbReference>
<dbReference type="EMBL" id="MFEI01000007">
    <property type="protein sequence ID" value="OGE81528.1"/>
    <property type="molecule type" value="Genomic_DNA"/>
</dbReference>
<proteinExistence type="predicted"/>
<accession>A0A1F5NV50</accession>
<organism evidence="1 2">
    <name type="scientific">Candidatus Doudnabacteria bacterium RIFCSPHIGHO2_01_FULL_43_23</name>
    <dbReference type="NCBI Taxonomy" id="1817822"/>
    <lineage>
        <taxon>Bacteria</taxon>
        <taxon>Candidatus Doudnaibacteriota</taxon>
    </lineage>
</organism>
<dbReference type="Gene3D" id="3.20.20.140">
    <property type="entry name" value="Metal-dependent hydrolases"/>
    <property type="match status" value="1"/>
</dbReference>
<name>A0A1F5NV50_9BACT</name>
<dbReference type="PANTHER" id="PTHR40084:SF1">
    <property type="entry name" value="PHOSPHOTRANSFERASE"/>
    <property type="match status" value="1"/>
</dbReference>